<comment type="caution">
    <text evidence="8">The sequence shown here is derived from an EMBL/GenBank/DDBJ whole genome shotgun (WGS) entry which is preliminary data.</text>
</comment>
<comment type="similarity">
    <text evidence="5">Belongs to the FKBP-type PPIase family.</text>
</comment>
<dbReference type="Pfam" id="PF00254">
    <property type="entry name" value="FKBP_C"/>
    <property type="match status" value="1"/>
</dbReference>
<dbReference type="AlphaFoldDB" id="A0AAW9HI25"/>
<evidence type="ECO:0000256" key="4">
    <source>
        <dbReference type="PROSITE-ProRule" id="PRU00277"/>
    </source>
</evidence>
<sequence>MTPHLKYRALLAGLAVAATALAGCSGHREPGTPGSVDVTGAFGAPVTISVEGNLHVDGVRQEVLSPGDGVELAEGSPVLARITSFDSRTEAPVEGFATGGITLATVSKAGVGELAPYLAGQREGSRLLIQREELVAGDPGAVEIVVVDILYTNARGDAAPPPATPPAGMPGLASGEGVAPVLTGGDGPIPEFAVVPLVLGRGEQVAASDELVLNYFLVDPNGQTVDSSWTSGPVRAAMGDLMDGMRKGLVDQRVGSRVMILIPASQARGDSDLVAIVDILATGRALTQLRAGGA</sequence>
<dbReference type="Proteomes" id="UP001288320">
    <property type="component" value="Unassembled WGS sequence"/>
</dbReference>
<evidence type="ECO:0000313" key="8">
    <source>
        <dbReference type="EMBL" id="MDY5139955.1"/>
    </source>
</evidence>
<proteinExistence type="inferred from homology"/>
<dbReference type="PROSITE" id="PS51257">
    <property type="entry name" value="PROKAR_LIPOPROTEIN"/>
    <property type="match status" value="1"/>
</dbReference>
<dbReference type="PROSITE" id="PS50059">
    <property type="entry name" value="FKBP_PPIASE"/>
    <property type="match status" value="1"/>
</dbReference>
<evidence type="ECO:0000313" key="9">
    <source>
        <dbReference type="Proteomes" id="UP001288320"/>
    </source>
</evidence>
<evidence type="ECO:0000259" key="7">
    <source>
        <dbReference type="PROSITE" id="PS50059"/>
    </source>
</evidence>
<accession>A0AAW9HI25</accession>
<evidence type="ECO:0000256" key="6">
    <source>
        <dbReference type="SAM" id="SignalP"/>
    </source>
</evidence>
<dbReference type="EC" id="5.2.1.8" evidence="5"/>
<evidence type="ECO:0000256" key="3">
    <source>
        <dbReference type="ARBA" id="ARBA00023235"/>
    </source>
</evidence>
<dbReference type="GO" id="GO:0003755">
    <property type="term" value="F:peptidyl-prolyl cis-trans isomerase activity"/>
    <property type="evidence" value="ECO:0007669"/>
    <property type="project" value="UniProtKB-UniRule"/>
</dbReference>
<protein>
    <recommendedName>
        <fullName evidence="5">Peptidyl-prolyl cis-trans isomerase</fullName>
        <ecNumber evidence="5">5.2.1.8</ecNumber>
    </recommendedName>
</protein>
<organism evidence="8 9">
    <name type="scientific">Actinotignum timonense</name>
    <dbReference type="NCBI Taxonomy" id="1870995"/>
    <lineage>
        <taxon>Bacteria</taxon>
        <taxon>Bacillati</taxon>
        <taxon>Actinomycetota</taxon>
        <taxon>Actinomycetes</taxon>
        <taxon>Actinomycetales</taxon>
        <taxon>Actinomycetaceae</taxon>
        <taxon>Actinotignum</taxon>
    </lineage>
</organism>
<dbReference type="EMBL" id="JAWNFV010000002">
    <property type="protein sequence ID" value="MDY5139955.1"/>
    <property type="molecule type" value="Genomic_DNA"/>
</dbReference>
<evidence type="ECO:0000256" key="2">
    <source>
        <dbReference type="ARBA" id="ARBA00023110"/>
    </source>
</evidence>
<gene>
    <name evidence="8" type="ORF">R6G74_01305</name>
</gene>
<name>A0AAW9HI25_9ACTO</name>
<dbReference type="RefSeq" id="WP_320753004.1">
    <property type="nucleotide sequence ID" value="NZ_JAWNFV010000002.1"/>
</dbReference>
<evidence type="ECO:0000256" key="1">
    <source>
        <dbReference type="ARBA" id="ARBA00000971"/>
    </source>
</evidence>
<keyword evidence="6" id="KW-0732">Signal</keyword>
<dbReference type="InterPro" id="IPR046357">
    <property type="entry name" value="PPIase_dom_sf"/>
</dbReference>
<comment type="catalytic activity">
    <reaction evidence="1 4 5">
        <text>[protein]-peptidylproline (omega=180) = [protein]-peptidylproline (omega=0)</text>
        <dbReference type="Rhea" id="RHEA:16237"/>
        <dbReference type="Rhea" id="RHEA-COMP:10747"/>
        <dbReference type="Rhea" id="RHEA-COMP:10748"/>
        <dbReference type="ChEBI" id="CHEBI:83833"/>
        <dbReference type="ChEBI" id="CHEBI:83834"/>
        <dbReference type="EC" id="5.2.1.8"/>
    </reaction>
</comment>
<evidence type="ECO:0000256" key="5">
    <source>
        <dbReference type="RuleBase" id="RU003915"/>
    </source>
</evidence>
<reference evidence="8" key="1">
    <citation type="submission" date="2023-10" db="EMBL/GenBank/DDBJ databases">
        <title>Whole Genome based description of the genera Actinobaculum and Actinotignum reveals a complex phylogenetic relationship within the species included in the genus Actinotignum.</title>
        <authorList>
            <person name="Jensen C.S."/>
            <person name="Dargis R."/>
            <person name="Kemp M."/>
            <person name="Christensen J.J."/>
        </authorList>
    </citation>
    <scope>NUCLEOTIDE SEQUENCE</scope>
    <source>
        <strain evidence="8">SLA_B245</strain>
    </source>
</reference>
<dbReference type="SUPFAM" id="SSF54534">
    <property type="entry name" value="FKBP-like"/>
    <property type="match status" value="1"/>
</dbReference>
<feature type="signal peptide" evidence="6">
    <location>
        <begin position="1"/>
        <end position="22"/>
    </location>
</feature>
<keyword evidence="3 4" id="KW-0413">Isomerase</keyword>
<dbReference type="Gene3D" id="3.10.50.40">
    <property type="match status" value="1"/>
</dbReference>
<feature type="chain" id="PRO_5043600468" description="Peptidyl-prolyl cis-trans isomerase" evidence="6">
    <location>
        <begin position="23"/>
        <end position="294"/>
    </location>
</feature>
<keyword evidence="2 4" id="KW-0697">Rotamase</keyword>
<dbReference type="InterPro" id="IPR001179">
    <property type="entry name" value="PPIase_FKBP_dom"/>
</dbReference>
<feature type="domain" description="PPIase FKBP-type" evidence="7">
    <location>
        <begin position="208"/>
        <end position="270"/>
    </location>
</feature>